<accession>A0ABR3VXC2</accession>
<evidence type="ECO:0000313" key="2">
    <source>
        <dbReference type="Proteomes" id="UP001586593"/>
    </source>
</evidence>
<sequence>MNCIENFLGVEILCRSTQRTRCCVVRYSSIRPPRTAHPSLGNQSNAFRPMFASRYESGELTLDLLRGVMADVRHKYDETA</sequence>
<proteinExistence type="predicted"/>
<organism evidence="1 2">
    <name type="scientific">Phialemonium thermophilum</name>
    <dbReference type="NCBI Taxonomy" id="223376"/>
    <lineage>
        <taxon>Eukaryota</taxon>
        <taxon>Fungi</taxon>
        <taxon>Dikarya</taxon>
        <taxon>Ascomycota</taxon>
        <taxon>Pezizomycotina</taxon>
        <taxon>Sordariomycetes</taxon>
        <taxon>Sordariomycetidae</taxon>
        <taxon>Cephalothecales</taxon>
        <taxon>Cephalothecaceae</taxon>
        <taxon>Phialemonium</taxon>
    </lineage>
</organism>
<evidence type="ECO:0000313" key="1">
    <source>
        <dbReference type="EMBL" id="KAL1847663.1"/>
    </source>
</evidence>
<gene>
    <name evidence="1" type="ORF">VTK73DRAFT_10303</name>
</gene>
<reference evidence="1 2" key="1">
    <citation type="journal article" date="2024" name="Commun. Biol.">
        <title>Comparative genomic analysis of thermophilic fungi reveals convergent evolutionary adaptations and gene losses.</title>
        <authorList>
            <person name="Steindorff A.S."/>
            <person name="Aguilar-Pontes M.V."/>
            <person name="Robinson A.J."/>
            <person name="Andreopoulos B."/>
            <person name="LaButti K."/>
            <person name="Kuo A."/>
            <person name="Mondo S."/>
            <person name="Riley R."/>
            <person name="Otillar R."/>
            <person name="Haridas S."/>
            <person name="Lipzen A."/>
            <person name="Grimwood J."/>
            <person name="Schmutz J."/>
            <person name="Clum A."/>
            <person name="Reid I.D."/>
            <person name="Moisan M.C."/>
            <person name="Butler G."/>
            <person name="Nguyen T.T.M."/>
            <person name="Dewar K."/>
            <person name="Conant G."/>
            <person name="Drula E."/>
            <person name="Henrissat B."/>
            <person name="Hansel C."/>
            <person name="Singer S."/>
            <person name="Hutchinson M.I."/>
            <person name="de Vries R.P."/>
            <person name="Natvig D.O."/>
            <person name="Powell A.J."/>
            <person name="Tsang A."/>
            <person name="Grigoriev I.V."/>
        </authorList>
    </citation>
    <scope>NUCLEOTIDE SEQUENCE [LARGE SCALE GENOMIC DNA]</scope>
    <source>
        <strain evidence="1 2">ATCC 24622</strain>
    </source>
</reference>
<keyword evidence="2" id="KW-1185">Reference proteome</keyword>
<dbReference type="Proteomes" id="UP001586593">
    <property type="component" value="Unassembled WGS sequence"/>
</dbReference>
<dbReference type="EMBL" id="JAZHXJ010000965">
    <property type="protein sequence ID" value="KAL1847663.1"/>
    <property type="molecule type" value="Genomic_DNA"/>
</dbReference>
<comment type="caution">
    <text evidence="1">The sequence shown here is derived from an EMBL/GenBank/DDBJ whole genome shotgun (WGS) entry which is preliminary data.</text>
</comment>
<protein>
    <submittedName>
        <fullName evidence="1">Uncharacterized protein</fullName>
    </submittedName>
</protein>
<name>A0ABR3VXC2_9PEZI</name>